<name>A0A1Y2J500_TRAC3</name>
<sequence>MPVRRLLRSIARCLRHGTCLPSSRAARPSHLLTFLRFLGFPSSLSSPHPRTPQHTCSLALTAPCHNTTSSPRLPGHVGADSRADAQETPSCAIRRPSNASAAASSCCILGYLGAISKRLPLRHIHSIPRLP</sequence>
<dbReference type="EMBL" id="KZ084087">
    <property type="protein sequence ID" value="OSD07884.1"/>
    <property type="molecule type" value="Genomic_DNA"/>
</dbReference>
<accession>A0A1Y2J500</accession>
<evidence type="ECO:0000313" key="3">
    <source>
        <dbReference type="Proteomes" id="UP000193067"/>
    </source>
</evidence>
<protein>
    <submittedName>
        <fullName evidence="2">Uncharacterized protein</fullName>
    </submittedName>
</protein>
<proteinExistence type="predicted"/>
<keyword evidence="3" id="KW-1185">Reference proteome</keyword>
<feature type="region of interest" description="Disordered" evidence="1">
    <location>
        <begin position="69"/>
        <end position="91"/>
    </location>
</feature>
<organism evidence="2 3">
    <name type="scientific">Trametes coccinea (strain BRFM310)</name>
    <name type="common">Pycnoporus coccineus</name>
    <dbReference type="NCBI Taxonomy" id="1353009"/>
    <lineage>
        <taxon>Eukaryota</taxon>
        <taxon>Fungi</taxon>
        <taxon>Dikarya</taxon>
        <taxon>Basidiomycota</taxon>
        <taxon>Agaricomycotina</taxon>
        <taxon>Agaricomycetes</taxon>
        <taxon>Polyporales</taxon>
        <taxon>Polyporaceae</taxon>
        <taxon>Trametes</taxon>
    </lineage>
</organism>
<gene>
    <name evidence="2" type="ORF">PYCCODRAFT_361459</name>
</gene>
<reference evidence="2 3" key="1">
    <citation type="journal article" date="2015" name="Biotechnol. Biofuels">
        <title>Enhanced degradation of softwood versus hardwood by the white-rot fungus Pycnoporus coccineus.</title>
        <authorList>
            <person name="Couturier M."/>
            <person name="Navarro D."/>
            <person name="Chevret D."/>
            <person name="Henrissat B."/>
            <person name="Piumi F."/>
            <person name="Ruiz-Duenas F.J."/>
            <person name="Martinez A.T."/>
            <person name="Grigoriev I.V."/>
            <person name="Riley R."/>
            <person name="Lipzen A."/>
            <person name="Berrin J.G."/>
            <person name="Master E.R."/>
            <person name="Rosso M.N."/>
        </authorList>
    </citation>
    <scope>NUCLEOTIDE SEQUENCE [LARGE SCALE GENOMIC DNA]</scope>
    <source>
        <strain evidence="2 3">BRFM310</strain>
    </source>
</reference>
<evidence type="ECO:0000256" key="1">
    <source>
        <dbReference type="SAM" id="MobiDB-lite"/>
    </source>
</evidence>
<evidence type="ECO:0000313" key="2">
    <source>
        <dbReference type="EMBL" id="OSD07884.1"/>
    </source>
</evidence>
<dbReference type="AlphaFoldDB" id="A0A1Y2J500"/>
<dbReference type="Proteomes" id="UP000193067">
    <property type="component" value="Unassembled WGS sequence"/>
</dbReference>